<keyword evidence="2" id="KW-0131">Cell cycle</keyword>
<comment type="caution">
    <text evidence="1">The sequence shown here is derived from an EMBL/GenBank/DDBJ whole genome shotgun (WGS) entry which is preliminary data.</text>
</comment>
<dbReference type="OrthoDB" id="9801773at2"/>
<keyword evidence="4" id="KW-1185">Reference proteome</keyword>
<sequence length="151" mass="17502">MPTIILRTSINAPIGHCFDLSRSIDLHLQSMKSSEEKAIAGKNSGLIDLDESVTWSARHFGISFEMTNKISKLEYPTFFIDEMIKGPFKKLHHQHQFTIIDAQTEMTDVFEFQAPFGLLGWLAEKIFLKNYMLKLIEKRNKMIKFQAEITY</sequence>
<dbReference type="RefSeq" id="WP_121285954.1">
    <property type="nucleotide sequence ID" value="NZ_RCCK01000013.1"/>
</dbReference>
<dbReference type="Proteomes" id="UP000273898">
    <property type="component" value="Unassembled WGS sequence"/>
</dbReference>
<dbReference type="EMBL" id="SOPX01000001">
    <property type="protein sequence ID" value="TFB32525.1"/>
    <property type="molecule type" value="Genomic_DNA"/>
</dbReference>
<proteinExistence type="predicted"/>
<evidence type="ECO:0000313" key="2">
    <source>
        <dbReference type="EMBL" id="TFB32525.1"/>
    </source>
</evidence>
<gene>
    <name evidence="1" type="ORF">BCL90_4030</name>
    <name evidence="2" type="ORF">E3V97_00370</name>
</gene>
<dbReference type="Gene3D" id="3.30.530.20">
    <property type="match status" value="1"/>
</dbReference>
<organism evidence="1 3">
    <name type="scientific">Pedobacter alluvionis</name>
    <dbReference type="NCBI Taxonomy" id="475253"/>
    <lineage>
        <taxon>Bacteria</taxon>
        <taxon>Pseudomonadati</taxon>
        <taxon>Bacteroidota</taxon>
        <taxon>Sphingobacteriia</taxon>
        <taxon>Sphingobacteriales</taxon>
        <taxon>Sphingobacteriaceae</taxon>
        <taxon>Pedobacter</taxon>
    </lineage>
</organism>
<dbReference type="InterPro" id="IPR023393">
    <property type="entry name" value="START-like_dom_sf"/>
</dbReference>
<keyword evidence="2" id="KW-0132">Cell division</keyword>
<dbReference type="GO" id="GO:0051301">
    <property type="term" value="P:cell division"/>
    <property type="evidence" value="ECO:0007669"/>
    <property type="project" value="UniProtKB-KW"/>
</dbReference>
<dbReference type="CDD" id="cd07820">
    <property type="entry name" value="SRPBCC_3"/>
    <property type="match status" value="1"/>
</dbReference>
<evidence type="ECO:0000313" key="3">
    <source>
        <dbReference type="Proteomes" id="UP000273898"/>
    </source>
</evidence>
<accession>A0A497XVU4</accession>
<reference evidence="2 4" key="2">
    <citation type="submission" date="2019-03" db="EMBL/GenBank/DDBJ databases">
        <authorList>
            <person name="He R.-H."/>
        </authorList>
    </citation>
    <scope>NUCLEOTIDE SEQUENCE [LARGE SCALE GENOMIC DNA]</scope>
    <source>
        <strain evidence="2 4">DSM 19624</strain>
    </source>
</reference>
<protein>
    <submittedName>
        <fullName evidence="2">Cell division protein</fullName>
    </submittedName>
</protein>
<dbReference type="AlphaFoldDB" id="A0A497XVU4"/>
<evidence type="ECO:0000313" key="1">
    <source>
        <dbReference type="EMBL" id="RLJ73865.1"/>
    </source>
</evidence>
<dbReference type="EMBL" id="RCCK01000013">
    <property type="protein sequence ID" value="RLJ73865.1"/>
    <property type="molecule type" value="Genomic_DNA"/>
</dbReference>
<name>A0A497XVU4_9SPHI</name>
<dbReference type="SUPFAM" id="SSF55961">
    <property type="entry name" value="Bet v1-like"/>
    <property type="match status" value="1"/>
</dbReference>
<dbReference type="Proteomes" id="UP000297429">
    <property type="component" value="Unassembled WGS sequence"/>
</dbReference>
<reference evidence="1 3" key="1">
    <citation type="submission" date="2018-10" db="EMBL/GenBank/DDBJ databases">
        <title>Genomic Encyclopedia of Archaeal and Bacterial Type Strains, Phase II (KMG-II): from individual species to whole genera.</title>
        <authorList>
            <person name="Goeker M."/>
        </authorList>
    </citation>
    <scope>NUCLEOTIDE SEQUENCE [LARGE SCALE GENOMIC DNA]</scope>
    <source>
        <strain evidence="1 3">DSM 19624</strain>
    </source>
</reference>
<evidence type="ECO:0000313" key="4">
    <source>
        <dbReference type="Proteomes" id="UP000297429"/>
    </source>
</evidence>